<dbReference type="GO" id="GO:0016020">
    <property type="term" value="C:membrane"/>
    <property type="evidence" value="ECO:0007669"/>
    <property type="project" value="UniProtKB-SubCell"/>
</dbReference>
<keyword evidence="4 8" id="KW-0732">Signal</keyword>
<gene>
    <name evidence="10" type="ORF">T310_5725</name>
</gene>
<evidence type="ECO:0000256" key="4">
    <source>
        <dbReference type="ARBA" id="ARBA00022729"/>
    </source>
</evidence>
<evidence type="ECO:0000256" key="2">
    <source>
        <dbReference type="ARBA" id="ARBA00010642"/>
    </source>
</evidence>
<dbReference type="PANTHER" id="PTHR31145:SF2">
    <property type="entry name" value="FLAVIN CARRIER PROTEIN 2"/>
    <property type="match status" value="1"/>
</dbReference>
<dbReference type="GO" id="GO:0009272">
    <property type="term" value="P:fungal-type cell wall biogenesis"/>
    <property type="evidence" value="ECO:0007669"/>
    <property type="project" value="TreeGrafter"/>
</dbReference>
<dbReference type="InterPro" id="IPR040241">
    <property type="entry name" value="TRP_Flc/Pkd2-like"/>
</dbReference>
<dbReference type="STRING" id="1408163.A0A0F4YPR7"/>
<dbReference type="PANTHER" id="PTHR31145">
    <property type="entry name" value="INTEGRAL MEMBRANE PROTEIN (AFU_ORTHOLOGUE AFUA_7G01610)"/>
    <property type="match status" value="1"/>
</dbReference>
<feature type="transmembrane region" description="Helical" evidence="7">
    <location>
        <begin position="529"/>
        <end position="550"/>
    </location>
</feature>
<dbReference type="SMART" id="SM01320">
    <property type="entry name" value="TRP_N"/>
    <property type="match status" value="1"/>
</dbReference>
<evidence type="ECO:0000313" key="11">
    <source>
        <dbReference type="Proteomes" id="UP000053958"/>
    </source>
</evidence>
<keyword evidence="5 7" id="KW-1133">Transmembrane helix</keyword>
<dbReference type="GO" id="GO:0055085">
    <property type="term" value="P:transmembrane transport"/>
    <property type="evidence" value="ECO:0007669"/>
    <property type="project" value="TreeGrafter"/>
</dbReference>
<proteinExistence type="inferred from homology"/>
<feature type="transmembrane region" description="Helical" evidence="7">
    <location>
        <begin position="497"/>
        <end position="517"/>
    </location>
</feature>
<feature type="signal peptide" evidence="8">
    <location>
        <begin position="1"/>
        <end position="22"/>
    </location>
</feature>
<evidence type="ECO:0000256" key="5">
    <source>
        <dbReference type="ARBA" id="ARBA00022989"/>
    </source>
</evidence>
<dbReference type="AlphaFoldDB" id="A0A0F4YPR7"/>
<accession>A0A0F4YPR7</accession>
<protein>
    <submittedName>
        <fullName evidence="10">Flavin carrier protein 2</fullName>
    </submittedName>
</protein>
<comment type="similarity">
    <text evidence="2">Belongs to the transient receptor potential (TRP) ion channel family.</text>
</comment>
<feature type="transmembrane region" description="Helical" evidence="7">
    <location>
        <begin position="328"/>
        <end position="353"/>
    </location>
</feature>
<dbReference type="OrthoDB" id="5212126at2759"/>
<keyword evidence="6 7" id="KW-0472">Membrane</keyword>
<name>A0A0F4YPR7_RASE3</name>
<evidence type="ECO:0000256" key="8">
    <source>
        <dbReference type="SAM" id="SignalP"/>
    </source>
</evidence>
<dbReference type="Proteomes" id="UP000053958">
    <property type="component" value="Unassembled WGS sequence"/>
</dbReference>
<comment type="subcellular location">
    <subcellularLocation>
        <location evidence="1">Membrane</location>
        <topology evidence="1">Multi-pass membrane protein</topology>
    </subcellularLocation>
</comment>
<evidence type="ECO:0000259" key="9">
    <source>
        <dbReference type="SMART" id="SM01320"/>
    </source>
</evidence>
<dbReference type="InterPro" id="IPR032800">
    <property type="entry name" value="TRP_N"/>
</dbReference>
<feature type="transmembrane region" description="Helical" evidence="7">
    <location>
        <begin position="408"/>
        <end position="433"/>
    </location>
</feature>
<reference evidence="10 11" key="1">
    <citation type="submission" date="2015-04" db="EMBL/GenBank/DDBJ databases">
        <authorList>
            <person name="Heijne W.H."/>
            <person name="Fedorova N.D."/>
            <person name="Nierman W.C."/>
            <person name="Vollebregt A.W."/>
            <person name="Zhao Z."/>
            <person name="Wu L."/>
            <person name="Kumar M."/>
            <person name="Stam H."/>
            <person name="van den Berg M.A."/>
            <person name="Pel H.J."/>
        </authorList>
    </citation>
    <scope>NUCLEOTIDE SEQUENCE [LARGE SCALE GENOMIC DNA]</scope>
    <source>
        <strain evidence="10 11">CBS 393.64</strain>
    </source>
</reference>
<keyword evidence="11" id="KW-1185">Reference proteome</keyword>
<evidence type="ECO:0000256" key="7">
    <source>
        <dbReference type="SAM" id="Phobius"/>
    </source>
</evidence>
<dbReference type="RefSeq" id="XP_013326874.1">
    <property type="nucleotide sequence ID" value="XM_013471420.1"/>
</dbReference>
<keyword evidence="3 7" id="KW-0812">Transmembrane</keyword>
<dbReference type="InterPro" id="IPR010308">
    <property type="entry name" value="TRP_C"/>
</dbReference>
<feature type="transmembrane region" description="Helical" evidence="7">
    <location>
        <begin position="382"/>
        <end position="402"/>
    </location>
</feature>
<organism evidence="10 11">
    <name type="scientific">Rasamsonia emersonii (strain ATCC 16479 / CBS 393.64 / IMI 116815)</name>
    <dbReference type="NCBI Taxonomy" id="1408163"/>
    <lineage>
        <taxon>Eukaryota</taxon>
        <taxon>Fungi</taxon>
        <taxon>Dikarya</taxon>
        <taxon>Ascomycota</taxon>
        <taxon>Pezizomycotina</taxon>
        <taxon>Eurotiomycetes</taxon>
        <taxon>Eurotiomycetidae</taxon>
        <taxon>Eurotiales</taxon>
        <taxon>Trichocomaceae</taxon>
        <taxon>Rasamsonia</taxon>
    </lineage>
</organism>
<feature type="transmembrane region" description="Helical" evidence="7">
    <location>
        <begin position="562"/>
        <end position="588"/>
    </location>
</feature>
<feature type="transmembrane region" description="Helical" evidence="7">
    <location>
        <begin position="471"/>
        <end position="491"/>
    </location>
</feature>
<evidence type="ECO:0000256" key="1">
    <source>
        <dbReference type="ARBA" id="ARBA00004141"/>
    </source>
</evidence>
<feature type="chain" id="PRO_5002481749" evidence="8">
    <location>
        <begin position="23"/>
        <end position="636"/>
    </location>
</feature>
<dbReference type="EMBL" id="LASV01000276">
    <property type="protein sequence ID" value="KKA20262.1"/>
    <property type="molecule type" value="Genomic_DNA"/>
</dbReference>
<dbReference type="Pfam" id="PF14558">
    <property type="entry name" value="TRP_N"/>
    <property type="match status" value="1"/>
</dbReference>
<evidence type="ECO:0000313" key="10">
    <source>
        <dbReference type="EMBL" id="KKA20262.1"/>
    </source>
</evidence>
<dbReference type="Pfam" id="PF06011">
    <property type="entry name" value="TRP"/>
    <property type="match status" value="1"/>
</dbReference>
<evidence type="ECO:0000256" key="6">
    <source>
        <dbReference type="ARBA" id="ARBA00023136"/>
    </source>
</evidence>
<dbReference type="GeneID" id="25318065"/>
<evidence type="ECO:0000256" key="3">
    <source>
        <dbReference type="ARBA" id="ARBA00022692"/>
    </source>
</evidence>
<feature type="domain" description="ML-like" evidence="9">
    <location>
        <begin position="24"/>
        <end position="165"/>
    </location>
</feature>
<comment type="caution">
    <text evidence="10">The sequence shown here is derived from an EMBL/GenBank/DDBJ whole genome shotgun (WGS) entry which is preliminary data.</text>
</comment>
<sequence>MRWLWLRSFLAVAFGCLPLASATRLLETKSLDPCQADSLITASLFNVVFTPNNNTLQYDIIADTTITGNVTVELEVIAYGYTAATMNIDPCHSDLSTNFCPIQDMGPIRMVASAPVSDNIASKIPGVAYTIPDIDGMVRIIINSTDQHRTVACVEAQLSNGKTIYQKAVGWTLAAIAGLALTASAITSGLGFSNAAAHVAANALSLFGFFQAQAMYGMTSVAMPPIVEAWTQNFQWSMGIIRVGFLQTLSTWYQRATGGTPSTVLSSLSQESVTVQKRSVEFLRDVAKRTSAHLVARDDTSTLDQTSTTVIRGIDRVGFRANIEESNIFMTGLIFFAAFVMFVILLIVLFKLYTKVAVKYGWMSHEVFQDFRNGWTSVMRGILFRLILIGYPQMVVLCLWELTRRDSVAEAILAAIMFASMTGVLAWAAVRVIRLAQRSVMMHKNPAYILYSNPKFLHTWGFLYVQYRATAYYWVVPSLIYILVKGAFIGLAQQAGVVQAVALVLIEAAALLAACIFRPWMDRKTNTFNIAIHAVHFVNAIFLLMFTSVFNQPAIVNGVMGVVFAIYNAVFALVLLIMVLVSAIYAVVSKNPDRRYEPVRDDRGSFIRSHTHLKTTELDALGATARGETKIRYALD</sequence>